<proteinExistence type="predicted"/>
<dbReference type="Proteomes" id="UP000236893">
    <property type="component" value="Unassembled WGS sequence"/>
</dbReference>
<evidence type="ECO:0000313" key="2">
    <source>
        <dbReference type="Proteomes" id="UP000236893"/>
    </source>
</evidence>
<accession>A0A2S5A9E8</accession>
<evidence type="ECO:0008006" key="3">
    <source>
        <dbReference type="Google" id="ProtNLM"/>
    </source>
</evidence>
<reference evidence="1 2" key="1">
    <citation type="submission" date="2018-01" db="EMBL/GenBank/DDBJ databases">
        <authorList>
            <person name="Gaut B.S."/>
            <person name="Morton B.R."/>
            <person name="Clegg M.T."/>
            <person name="Duvall M.R."/>
        </authorList>
    </citation>
    <scope>NUCLEOTIDE SEQUENCE [LARGE SCALE GENOMIC DNA]</scope>
    <source>
        <strain evidence="1 2">HR-AV</strain>
    </source>
</reference>
<evidence type="ECO:0000313" key="1">
    <source>
        <dbReference type="EMBL" id="POY39211.1"/>
    </source>
</evidence>
<gene>
    <name evidence="1" type="ORF">C3K47_01580</name>
</gene>
<dbReference type="AlphaFoldDB" id="A0A2S5A9E8"/>
<comment type="caution">
    <text evidence="1">The sequence shown here is derived from an EMBL/GenBank/DDBJ whole genome shotgun (WGS) entry which is preliminary data.</text>
</comment>
<keyword evidence="2" id="KW-1185">Reference proteome</keyword>
<dbReference type="EMBL" id="PQVF01000001">
    <property type="protein sequence ID" value="POY39211.1"/>
    <property type="molecule type" value="Genomic_DNA"/>
</dbReference>
<protein>
    <recommendedName>
        <fullName evidence="3">NIPSNAP domain-containing protein</fullName>
    </recommendedName>
</protein>
<organism evidence="1 2">
    <name type="scientific">Solitalea longa</name>
    <dbReference type="NCBI Taxonomy" id="2079460"/>
    <lineage>
        <taxon>Bacteria</taxon>
        <taxon>Pseudomonadati</taxon>
        <taxon>Bacteroidota</taxon>
        <taxon>Sphingobacteriia</taxon>
        <taxon>Sphingobacteriales</taxon>
        <taxon>Sphingobacteriaceae</taxon>
        <taxon>Solitalea</taxon>
    </lineage>
</organism>
<sequence>MLFSISTYAQQGQLAQFAIWKPKEGQLQNFENGYKKHLNWHKSNGDTWNWYAWFIISGPRYGQFVDATFNHSWMDFDHAVKPVEDLVDNRLHVFPFADIQTVFKVIKLPQQSLVDTFNIKQRLIRVITLDVNSLEPALKVIDRLKENYKSGNIKSFTTYKVIDGGETRQLLLLLGFNNWEEYASSEAIDEKITAMDTALTTASIAKITSETMVFRPDLSLFQNN</sequence>
<name>A0A2S5A9E8_9SPHI</name>